<feature type="transmembrane region" description="Helical" evidence="5">
    <location>
        <begin position="395"/>
        <end position="420"/>
    </location>
</feature>
<organism evidence="9 10">
    <name type="scientific">Mesoterricola sediminis</name>
    <dbReference type="NCBI Taxonomy" id="2927980"/>
    <lineage>
        <taxon>Bacteria</taxon>
        <taxon>Pseudomonadati</taxon>
        <taxon>Acidobacteriota</taxon>
        <taxon>Holophagae</taxon>
        <taxon>Holophagales</taxon>
        <taxon>Holophagaceae</taxon>
        <taxon>Mesoterricola</taxon>
    </lineage>
</organism>
<proteinExistence type="predicted"/>
<dbReference type="InterPro" id="IPR039421">
    <property type="entry name" value="Type_1_exporter"/>
</dbReference>
<dbReference type="InterPro" id="IPR003439">
    <property type="entry name" value="ABC_transporter-like_ATP-bd"/>
</dbReference>
<keyword evidence="3 5" id="KW-1133">Transmembrane helix</keyword>
<reference evidence="9" key="1">
    <citation type="journal article" date="2023" name="Int. J. Syst. Evol. Microbiol.">
        <title>Mesoterricola silvestris gen. nov., sp. nov., Mesoterricola sediminis sp. nov., Geothrix oryzae sp. nov., Geothrix edaphica sp. nov., Geothrix rubra sp. nov., and Geothrix limicola sp. nov., six novel members of Acidobacteriota isolated from soils.</title>
        <authorList>
            <person name="Itoh H."/>
            <person name="Sugisawa Y."/>
            <person name="Mise K."/>
            <person name="Xu Z."/>
            <person name="Kuniyasu M."/>
            <person name="Ushijima N."/>
            <person name="Kawano K."/>
            <person name="Kobayashi E."/>
            <person name="Shiratori Y."/>
            <person name="Masuda Y."/>
            <person name="Senoo K."/>
        </authorList>
    </citation>
    <scope>NUCLEOTIDE SEQUENCE</scope>
    <source>
        <strain evidence="9">W786</strain>
    </source>
</reference>
<dbReference type="Gene3D" id="3.40.50.300">
    <property type="entry name" value="P-loop containing nucleotide triphosphate hydrolases"/>
    <property type="match status" value="1"/>
</dbReference>
<keyword evidence="4 5" id="KW-0472">Membrane</keyword>
<feature type="transmembrane region" description="Helical" evidence="5">
    <location>
        <begin position="257"/>
        <end position="276"/>
    </location>
</feature>
<dbReference type="GO" id="GO:0005524">
    <property type="term" value="F:ATP binding"/>
    <property type="evidence" value="ECO:0007669"/>
    <property type="project" value="InterPro"/>
</dbReference>
<feature type="domain" description="ABC transmembrane type-1" evidence="7">
    <location>
        <begin position="143"/>
        <end position="419"/>
    </location>
</feature>
<accession>A0AA48GY64</accession>
<keyword evidence="10" id="KW-1185">Reference proteome</keyword>
<dbReference type="GO" id="GO:0005886">
    <property type="term" value="C:plasma membrane"/>
    <property type="evidence" value="ECO:0007669"/>
    <property type="project" value="UniProtKB-SubCell"/>
</dbReference>
<feature type="domain" description="ABC transporter" evidence="6">
    <location>
        <begin position="456"/>
        <end position="650"/>
    </location>
</feature>
<dbReference type="PROSITE" id="PS50990">
    <property type="entry name" value="PEPTIDASE_C39"/>
    <property type="match status" value="1"/>
</dbReference>
<evidence type="ECO:0000259" key="8">
    <source>
        <dbReference type="PROSITE" id="PS50990"/>
    </source>
</evidence>
<dbReference type="Pfam" id="PF00664">
    <property type="entry name" value="ABC_membrane"/>
    <property type="match status" value="1"/>
</dbReference>
<evidence type="ECO:0000259" key="7">
    <source>
        <dbReference type="PROSITE" id="PS50929"/>
    </source>
</evidence>
<name>A0AA48GY64_9BACT</name>
<dbReference type="SUPFAM" id="SSF52540">
    <property type="entry name" value="P-loop containing nucleoside triphosphate hydrolases"/>
    <property type="match status" value="1"/>
</dbReference>
<dbReference type="InterPro" id="IPR011527">
    <property type="entry name" value="ABC1_TM_dom"/>
</dbReference>
<dbReference type="InterPro" id="IPR005074">
    <property type="entry name" value="Peptidase_C39"/>
</dbReference>
<dbReference type="PROSITE" id="PS50893">
    <property type="entry name" value="ABC_TRANSPORTER_2"/>
    <property type="match status" value="1"/>
</dbReference>
<evidence type="ECO:0000256" key="2">
    <source>
        <dbReference type="ARBA" id="ARBA00022692"/>
    </source>
</evidence>
<dbReference type="GO" id="GO:0008233">
    <property type="term" value="F:peptidase activity"/>
    <property type="evidence" value="ECO:0007669"/>
    <property type="project" value="InterPro"/>
</dbReference>
<evidence type="ECO:0000256" key="5">
    <source>
        <dbReference type="SAM" id="Phobius"/>
    </source>
</evidence>
<dbReference type="KEGG" id="msea:METESE_34070"/>
<protein>
    <submittedName>
        <fullName evidence="9">ABC transporter</fullName>
    </submittedName>
</protein>
<evidence type="ECO:0000256" key="1">
    <source>
        <dbReference type="ARBA" id="ARBA00004651"/>
    </source>
</evidence>
<dbReference type="GO" id="GO:0034040">
    <property type="term" value="F:ATPase-coupled lipid transmembrane transporter activity"/>
    <property type="evidence" value="ECO:0007669"/>
    <property type="project" value="TreeGrafter"/>
</dbReference>
<feature type="transmembrane region" description="Helical" evidence="5">
    <location>
        <begin position="174"/>
        <end position="196"/>
    </location>
</feature>
<dbReference type="InterPro" id="IPR027417">
    <property type="entry name" value="P-loop_NTPase"/>
</dbReference>
<dbReference type="Gene3D" id="3.90.70.10">
    <property type="entry name" value="Cysteine proteinases"/>
    <property type="match status" value="1"/>
</dbReference>
<evidence type="ECO:0000313" key="10">
    <source>
        <dbReference type="Proteomes" id="UP001228113"/>
    </source>
</evidence>
<dbReference type="Proteomes" id="UP001228113">
    <property type="component" value="Chromosome"/>
</dbReference>
<dbReference type="RefSeq" id="WP_316410710.1">
    <property type="nucleotide sequence ID" value="NZ_AP027081.1"/>
</dbReference>
<dbReference type="EMBL" id="AP027081">
    <property type="protein sequence ID" value="BDU78449.1"/>
    <property type="molecule type" value="Genomic_DNA"/>
</dbReference>
<feature type="transmembrane region" description="Helical" evidence="5">
    <location>
        <begin position="141"/>
        <end position="162"/>
    </location>
</feature>
<dbReference type="Pfam" id="PF00005">
    <property type="entry name" value="ABC_tran"/>
    <property type="match status" value="1"/>
</dbReference>
<evidence type="ECO:0000313" key="9">
    <source>
        <dbReference type="EMBL" id="BDU78449.1"/>
    </source>
</evidence>
<gene>
    <name evidence="9" type="ORF">METESE_34070</name>
</gene>
<dbReference type="Gene3D" id="1.20.1560.10">
    <property type="entry name" value="ABC transporter type 1, transmembrane domain"/>
    <property type="match status" value="1"/>
</dbReference>
<comment type="subcellular location">
    <subcellularLocation>
        <location evidence="1">Cell membrane</location>
        <topology evidence="1">Multi-pass membrane protein</topology>
    </subcellularLocation>
</comment>
<evidence type="ECO:0000259" key="6">
    <source>
        <dbReference type="PROSITE" id="PS50893"/>
    </source>
</evidence>
<dbReference type="AlphaFoldDB" id="A0AA48GY64"/>
<dbReference type="PROSITE" id="PS50929">
    <property type="entry name" value="ABC_TM1F"/>
    <property type="match status" value="1"/>
</dbReference>
<dbReference type="InterPro" id="IPR036640">
    <property type="entry name" value="ABC1_TM_sf"/>
</dbReference>
<feature type="domain" description="Peptidase C39" evidence="8">
    <location>
        <begin position="1"/>
        <end position="117"/>
    </location>
</feature>
<dbReference type="PANTHER" id="PTHR24221">
    <property type="entry name" value="ATP-BINDING CASSETTE SUB-FAMILY B"/>
    <property type="match status" value="1"/>
</dbReference>
<dbReference type="PANTHER" id="PTHR24221:SF248">
    <property type="entry name" value="ABC TRANSPORTER TRANSMEMBRANE REGION"/>
    <property type="match status" value="1"/>
</dbReference>
<dbReference type="GO" id="GO:0140359">
    <property type="term" value="F:ABC-type transporter activity"/>
    <property type="evidence" value="ECO:0007669"/>
    <property type="project" value="InterPro"/>
</dbReference>
<feature type="transmembrane region" description="Helical" evidence="5">
    <location>
        <begin position="282"/>
        <end position="300"/>
    </location>
</feature>
<evidence type="ECO:0000256" key="4">
    <source>
        <dbReference type="ARBA" id="ARBA00023136"/>
    </source>
</evidence>
<keyword evidence="2 5" id="KW-0812">Transmembrane</keyword>
<dbReference type="GO" id="GO:0016887">
    <property type="term" value="F:ATP hydrolysis activity"/>
    <property type="evidence" value="ECO:0007669"/>
    <property type="project" value="InterPro"/>
</dbReference>
<dbReference type="GO" id="GO:0006508">
    <property type="term" value="P:proteolysis"/>
    <property type="evidence" value="ECO:0007669"/>
    <property type="project" value="InterPro"/>
</dbReference>
<evidence type="ECO:0000256" key="3">
    <source>
        <dbReference type="ARBA" id="ARBA00022989"/>
    </source>
</evidence>
<sequence length="651" mass="67686">MPERGFAGDEALACLLRLRGREADRDALRAEVGADPSPETLAEALGRRGFHARPVLPGPGGLAVLDLPTLARLREGGWILLRARKGGRYLLLGPGGRTARLDRDSLAGSLDGTVLDLTPGLPGRGGLWRRLGGLLARNRNALALVAGCALLLQALGLVTPALTRVVLNRALPDGAGGLLLLASAGSLLGAIFHAWIGYVRGRALLHFSQRMDLGAERGFLEHVLSLPYADLRTRALGEWLQAAGGLSAAKDLLPEKTLGAVLDGCLALVLLGAMALLLPGPAAAVLGGSLAVAAIALAAGRIEVAYQARQVALGAREQSLLAGLIHGAATLKACGAEGQALSRWRAVFRKGLLLGLGRARTGLWAEAAAATLARVQDVGLMAWGGLRVVRGELDLGTFMAFLQLATAFSGAFLGLAGTWLRLIVLAPQLQRASAILEIPREEVPPPRVPDPSPAAVEARDLWFRYGPGSPWILQGAALQVPAGGRLLLDGPSGWGKSTLLRVLAGLETPSRGEILVGGQPPSRMRDRIVYLPQSVQLYGGSLLDSLRALSAGAATPAILRAAEATGFEAFVATLPLGWKTPLPQGGRSLSGGQRQWAALTAALAAGKGVLLLDEPLANLDPVSAAALGRVLAEGPWTVITAEHGRTRSQTP</sequence>
<dbReference type="SUPFAM" id="SSF90123">
    <property type="entry name" value="ABC transporter transmembrane region"/>
    <property type="match status" value="1"/>
</dbReference>